<keyword evidence="3" id="KW-1185">Reference proteome</keyword>
<evidence type="ECO:0000313" key="3">
    <source>
        <dbReference type="Proteomes" id="UP000251402"/>
    </source>
</evidence>
<organism evidence="2 3">
    <name type="scientific">Mucilaginibacter rubeus</name>
    <dbReference type="NCBI Taxonomy" id="2027860"/>
    <lineage>
        <taxon>Bacteria</taxon>
        <taxon>Pseudomonadati</taxon>
        <taxon>Bacteroidota</taxon>
        <taxon>Sphingobacteriia</taxon>
        <taxon>Sphingobacteriales</taxon>
        <taxon>Sphingobacteriaceae</taxon>
        <taxon>Mucilaginibacter</taxon>
    </lineage>
</organism>
<dbReference type="RefSeq" id="WP_112574832.1">
    <property type="nucleotide sequence ID" value="NZ_CP043450.1"/>
</dbReference>
<keyword evidence="1" id="KW-0175">Coiled coil</keyword>
<sequence length="103" mass="12289">MQLGHQLITNLLSDPLDKTNVKHVKGVYTQERDFAIACRLYFHYKIKGLRYDVAIEILNKEFYLGETTLAQIIMRKRDTIEELKNLKADSKYLQKQLPHYNWF</sequence>
<proteinExistence type="predicted"/>
<dbReference type="KEGG" id="mrub:DEO27_026775"/>
<name>A0A5C1I9N0_9SPHI</name>
<dbReference type="EMBL" id="CP043450">
    <property type="protein sequence ID" value="QEM13461.1"/>
    <property type="molecule type" value="Genomic_DNA"/>
</dbReference>
<dbReference type="AlphaFoldDB" id="A0A5C1I9N0"/>
<accession>A0A5C1I9N0</accession>
<reference evidence="2" key="1">
    <citation type="submission" date="2019-08" db="EMBL/GenBank/DDBJ databases">
        <title>Comparative genome analysis confer to the adaptation heavy metal polluted environment.</title>
        <authorList>
            <person name="Li Y."/>
        </authorList>
    </citation>
    <scope>NUCLEOTIDE SEQUENCE [LARGE SCALE GENOMIC DNA]</scope>
    <source>
        <strain evidence="2">P1</strain>
    </source>
</reference>
<feature type="coiled-coil region" evidence="1">
    <location>
        <begin position="69"/>
        <end position="96"/>
    </location>
</feature>
<dbReference type="Proteomes" id="UP000251402">
    <property type="component" value="Chromosome"/>
</dbReference>
<dbReference type="OrthoDB" id="799325at2"/>
<protein>
    <submittedName>
        <fullName evidence="2">Uncharacterized protein</fullName>
    </submittedName>
</protein>
<evidence type="ECO:0000256" key="1">
    <source>
        <dbReference type="SAM" id="Coils"/>
    </source>
</evidence>
<gene>
    <name evidence="2" type="ORF">DEO27_026775</name>
</gene>
<evidence type="ECO:0000313" key="2">
    <source>
        <dbReference type="EMBL" id="QEM13461.1"/>
    </source>
</evidence>